<organism evidence="2">
    <name type="scientific">Rhizophora mucronata</name>
    <name type="common">Asiatic mangrove</name>
    <dbReference type="NCBI Taxonomy" id="61149"/>
    <lineage>
        <taxon>Eukaryota</taxon>
        <taxon>Viridiplantae</taxon>
        <taxon>Streptophyta</taxon>
        <taxon>Embryophyta</taxon>
        <taxon>Tracheophyta</taxon>
        <taxon>Spermatophyta</taxon>
        <taxon>Magnoliopsida</taxon>
        <taxon>eudicotyledons</taxon>
        <taxon>Gunneridae</taxon>
        <taxon>Pentapetalae</taxon>
        <taxon>rosids</taxon>
        <taxon>fabids</taxon>
        <taxon>Malpighiales</taxon>
        <taxon>Rhizophoraceae</taxon>
        <taxon>Rhizophora</taxon>
    </lineage>
</organism>
<keyword evidence="1" id="KW-0472">Membrane</keyword>
<protein>
    <submittedName>
        <fullName evidence="2">Uncharacterized protein</fullName>
    </submittedName>
</protein>
<sequence length="42" mass="4965">MSVRFHYQKFLGMFFHLGDLSSVILQLIWQISMNLGLFSCKK</sequence>
<evidence type="ECO:0000256" key="1">
    <source>
        <dbReference type="SAM" id="Phobius"/>
    </source>
</evidence>
<keyword evidence="1" id="KW-1133">Transmembrane helix</keyword>
<keyword evidence="1" id="KW-0812">Transmembrane</keyword>
<feature type="transmembrane region" description="Helical" evidence="1">
    <location>
        <begin position="20"/>
        <end position="40"/>
    </location>
</feature>
<dbReference type="AlphaFoldDB" id="A0A2P2ILH0"/>
<reference evidence="2" key="1">
    <citation type="submission" date="2018-02" db="EMBL/GenBank/DDBJ databases">
        <title>Rhizophora mucronata_Transcriptome.</title>
        <authorList>
            <person name="Meera S.P."/>
            <person name="Sreeshan A."/>
            <person name="Augustine A."/>
        </authorList>
    </citation>
    <scope>NUCLEOTIDE SEQUENCE</scope>
    <source>
        <tissue evidence="2">Leaf</tissue>
    </source>
</reference>
<proteinExistence type="predicted"/>
<dbReference type="EMBL" id="GGEC01001607">
    <property type="protein sequence ID" value="MBW82090.1"/>
    <property type="molecule type" value="Transcribed_RNA"/>
</dbReference>
<evidence type="ECO:0000313" key="2">
    <source>
        <dbReference type="EMBL" id="MBW82090.1"/>
    </source>
</evidence>
<name>A0A2P2ILH0_RHIMU</name>
<accession>A0A2P2ILH0</accession>